<dbReference type="SUPFAM" id="SSF48371">
    <property type="entry name" value="ARM repeat"/>
    <property type="match status" value="1"/>
</dbReference>
<feature type="region of interest" description="Disordered" evidence="6">
    <location>
        <begin position="1"/>
        <end position="72"/>
    </location>
</feature>
<feature type="compositionally biased region" description="Basic and acidic residues" evidence="6">
    <location>
        <begin position="318"/>
        <end position="328"/>
    </location>
</feature>
<protein>
    <recommendedName>
        <fullName evidence="5">Nucleolar complex-associated protein 3</fullName>
    </recommendedName>
</protein>
<evidence type="ECO:0000256" key="3">
    <source>
        <dbReference type="ARBA" id="ARBA00023054"/>
    </source>
</evidence>
<keyword evidence="4" id="KW-0539">Nucleus</keyword>
<comment type="subcellular location">
    <subcellularLocation>
        <location evidence="1 5">Nucleus</location>
        <location evidence="1 5">Nucleolus</location>
    </subcellularLocation>
</comment>
<keyword evidence="10" id="KW-1185">Reference proteome</keyword>
<evidence type="ECO:0000256" key="2">
    <source>
        <dbReference type="ARBA" id="ARBA00007797"/>
    </source>
</evidence>
<dbReference type="OrthoDB" id="10263597at2759"/>
<dbReference type="Proteomes" id="UP000298138">
    <property type="component" value="Unassembled WGS sequence"/>
</dbReference>
<gene>
    <name evidence="9" type="ORF">EX30DRAFT_303582</name>
</gene>
<dbReference type="GO" id="GO:0042254">
    <property type="term" value="P:ribosome biogenesis"/>
    <property type="evidence" value="ECO:0007669"/>
    <property type="project" value="UniProtKB-KW"/>
</dbReference>
<accession>A0A4S2N4Z3</accession>
<feature type="domain" description="Nucleolar complex-associated protein 3 N-terminal" evidence="8">
    <location>
        <begin position="102"/>
        <end position="192"/>
    </location>
</feature>
<feature type="region of interest" description="Disordered" evidence="6">
    <location>
        <begin position="318"/>
        <end position="369"/>
    </location>
</feature>
<evidence type="ECO:0000256" key="6">
    <source>
        <dbReference type="SAM" id="MobiDB-lite"/>
    </source>
</evidence>
<reference evidence="9 10" key="1">
    <citation type="submission" date="2019-04" db="EMBL/GenBank/DDBJ databases">
        <title>Comparative genomics and transcriptomics to analyze fruiting body development in filamentous ascomycetes.</title>
        <authorList>
            <consortium name="DOE Joint Genome Institute"/>
            <person name="Lutkenhaus R."/>
            <person name="Traeger S."/>
            <person name="Breuer J."/>
            <person name="Kuo A."/>
            <person name="Lipzen A."/>
            <person name="Pangilinan J."/>
            <person name="Dilworth D."/>
            <person name="Sandor L."/>
            <person name="Poggeler S."/>
            <person name="Barry K."/>
            <person name="Grigoriev I.V."/>
            <person name="Nowrousian M."/>
        </authorList>
    </citation>
    <scope>NUCLEOTIDE SEQUENCE [LARGE SCALE GENOMIC DNA]</scope>
    <source>
        <strain evidence="9 10">CBS 389.68</strain>
    </source>
</reference>
<dbReference type="GO" id="GO:0005730">
    <property type="term" value="C:nucleolus"/>
    <property type="evidence" value="ECO:0007669"/>
    <property type="project" value="UniProtKB-SubCell"/>
</dbReference>
<organism evidence="9 10">
    <name type="scientific">Ascodesmis nigricans</name>
    <dbReference type="NCBI Taxonomy" id="341454"/>
    <lineage>
        <taxon>Eukaryota</taxon>
        <taxon>Fungi</taxon>
        <taxon>Dikarya</taxon>
        <taxon>Ascomycota</taxon>
        <taxon>Pezizomycotina</taxon>
        <taxon>Pezizomycetes</taxon>
        <taxon>Pezizales</taxon>
        <taxon>Ascodesmidaceae</taxon>
        <taxon>Ascodesmis</taxon>
    </lineage>
</organism>
<keyword evidence="3" id="KW-0175">Coiled coil</keyword>
<proteinExistence type="inferred from homology"/>
<dbReference type="PANTHER" id="PTHR14428:SF5">
    <property type="entry name" value="NUCLEOLAR COMPLEX PROTEIN 3 HOMOLOG"/>
    <property type="match status" value="1"/>
</dbReference>
<dbReference type="PANTHER" id="PTHR14428">
    <property type="entry name" value="NUCLEOLAR COMPLEX PROTEIN 3"/>
    <property type="match status" value="1"/>
</dbReference>
<evidence type="ECO:0000259" key="7">
    <source>
        <dbReference type="Pfam" id="PF03914"/>
    </source>
</evidence>
<dbReference type="InterPro" id="IPR016024">
    <property type="entry name" value="ARM-type_fold"/>
</dbReference>
<dbReference type="AlphaFoldDB" id="A0A4S2N4Z3"/>
<dbReference type="STRING" id="341454.A0A4S2N4Z3"/>
<dbReference type="FunCoup" id="A0A4S2N4Z3">
    <property type="interactions" value="1076"/>
</dbReference>
<dbReference type="GO" id="GO:0003682">
    <property type="term" value="F:chromatin binding"/>
    <property type="evidence" value="ECO:0007669"/>
    <property type="project" value="TreeGrafter"/>
</dbReference>
<keyword evidence="5" id="KW-0690">Ribosome biogenesis</keyword>
<dbReference type="InParanoid" id="A0A4S2N4Z3"/>
<dbReference type="Pfam" id="PF03914">
    <property type="entry name" value="CBF"/>
    <property type="match status" value="1"/>
</dbReference>
<evidence type="ECO:0000256" key="4">
    <source>
        <dbReference type="ARBA" id="ARBA00023242"/>
    </source>
</evidence>
<evidence type="ECO:0000256" key="1">
    <source>
        <dbReference type="ARBA" id="ARBA00004604"/>
    </source>
</evidence>
<sequence>MERFAGAANWNLEQSYETKPRFSKKAKKERESNRLPIKTAGGIVQRVEAPPSPSASDSEASDDEGDAQKATELAEELERTKLREKEEEKKPKVPEKQRVLEVKEELARTAAMINEDPEENIGMTKRLRELIDDHNPTIQKLAMVALMAVYKDVIPGYRIRPLTTEEEKVKVSKDVKKLRSFEQGILSGYQVYLQKLMEILRTRKPDAPPSAPGLAKSAATCACSLLTAVPHFNFRGELLKMIVEVVSVRTVDESFERCRKALEELFRTDEDGNASLEAVQLITKMIKAKKYRIHESVLNTFLHLRLLSELDVKASRDAIDKGGDGENPKKRKKKDREFRTKKARKIAKEDAEIEKEMREADATVSHEEREKKQSETLKLVFVTYFKILRDRPEGLMAPTLEGLAKFAHLINLDFFGDLLVALKELIADSDTDAFDPDRDSTRESLLCIITAFTLLHGQGDKMLPVDLTFFTNHLYTTILPLSLSADIEFSSKSLHLPDPDAAPTDRPRTPSSKVNVSTMAEMLIRALDALFFQQTSATNPLRIAAFTKRLMTSALHVPEKSALAEMGIIQKMGRRHRNRMVGLFSSEEAVGDGVFRPEVEEPERSNPYATTVWESVLLEKHYSPKVQEATKALGKTFVVQADGTRRGQRR</sequence>
<dbReference type="Pfam" id="PF07540">
    <property type="entry name" value="NOC3p"/>
    <property type="match status" value="1"/>
</dbReference>
<dbReference type="InterPro" id="IPR005612">
    <property type="entry name" value="CCAAT-binding_factor"/>
</dbReference>
<dbReference type="GO" id="GO:0006270">
    <property type="term" value="P:DNA replication initiation"/>
    <property type="evidence" value="ECO:0007669"/>
    <property type="project" value="TreeGrafter"/>
</dbReference>
<dbReference type="PIRSF" id="PIRSF028977">
    <property type="entry name" value="Nucleolar_complex_p3"/>
    <property type="match status" value="1"/>
</dbReference>
<name>A0A4S2N4Z3_9PEZI</name>
<evidence type="ECO:0000259" key="8">
    <source>
        <dbReference type="Pfam" id="PF07540"/>
    </source>
</evidence>
<feature type="domain" description="CCAAT-binding factor" evidence="7">
    <location>
        <begin position="444"/>
        <end position="629"/>
    </location>
</feature>
<evidence type="ECO:0000313" key="9">
    <source>
        <dbReference type="EMBL" id="TGZ84114.1"/>
    </source>
</evidence>
<comment type="function">
    <text evidence="5">Required for synthesis of 60S ribosomal subunits and the transport of pre-ribosomes from the nucleoplasm to the cytoplasm.</text>
</comment>
<evidence type="ECO:0000313" key="10">
    <source>
        <dbReference type="Proteomes" id="UP000298138"/>
    </source>
</evidence>
<dbReference type="EMBL" id="ML220113">
    <property type="protein sequence ID" value="TGZ84114.1"/>
    <property type="molecule type" value="Genomic_DNA"/>
</dbReference>
<dbReference type="InterPro" id="IPR016903">
    <property type="entry name" value="Nucleolar_cplx-assoc_3"/>
</dbReference>
<dbReference type="InterPro" id="IPR011501">
    <property type="entry name" value="Noc3_N"/>
</dbReference>
<evidence type="ECO:0000256" key="5">
    <source>
        <dbReference type="PIRNR" id="PIRNR028977"/>
    </source>
</evidence>
<feature type="compositionally biased region" description="Basic and acidic residues" evidence="6">
    <location>
        <begin position="335"/>
        <end position="369"/>
    </location>
</feature>
<comment type="similarity">
    <text evidence="2 5">Belongs to the CBF/MAK21 family.</text>
</comment>